<dbReference type="OrthoDB" id="3350812at2759"/>
<reference evidence="3 4" key="1">
    <citation type="submission" date="2014-04" db="EMBL/GenBank/DDBJ databases">
        <title>Evolutionary Origins and Diversification of the Mycorrhizal Mutualists.</title>
        <authorList>
            <consortium name="DOE Joint Genome Institute"/>
            <consortium name="Mycorrhizal Genomics Consortium"/>
            <person name="Kohler A."/>
            <person name="Kuo A."/>
            <person name="Nagy L.G."/>
            <person name="Floudas D."/>
            <person name="Copeland A."/>
            <person name="Barry K.W."/>
            <person name="Cichocki N."/>
            <person name="Veneault-Fourrey C."/>
            <person name="LaButti K."/>
            <person name="Lindquist E.A."/>
            <person name="Lipzen A."/>
            <person name="Lundell T."/>
            <person name="Morin E."/>
            <person name="Murat C."/>
            <person name="Riley R."/>
            <person name="Ohm R."/>
            <person name="Sun H."/>
            <person name="Tunlid A."/>
            <person name="Henrissat B."/>
            <person name="Grigoriev I.V."/>
            <person name="Hibbett D.S."/>
            <person name="Martin F."/>
        </authorList>
    </citation>
    <scope>NUCLEOTIDE SEQUENCE [LARGE SCALE GENOMIC DNA]</scope>
    <source>
        <strain evidence="3 4">MD-312</strain>
    </source>
</reference>
<dbReference type="Proteomes" id="UP000053820">
    <property type="component" value="Unassembled WGS sequence"/>
</dbReference>
<dbReference type="AlphaFoldDB" id="A0A0C9W913"/>
<dbReference type="Pfam" id="PF20151">
    <property type="entry name" value="DUF6533"/>
    <property type="match status" value="1"/>
</dbReference>
<evidence type="ECO:0000313" key="4">
    <source>
        <dbReference type="Proteomes" id="UP000053820"/>
    </source>
</evidence>
<name>A0A0C9W913_9AGAM</name>
<sequence>MSTFHILAASEAQELKLLANQQIVKYCRVAPAALWTLDYLLTFEHEVRLMTAKNRWTVTHALFLMTRYFPVIGFVCAIYDAITPHLQLSACFSLYKTTGCVLFFVMLATEGLLLLRTLALWHSQKFVKIFLITVYTLAVVAMFVCIVITISLNLNSICSASSSASSLSTASKIEWITAGMFISAALFELTAICFTLYQGVRLKGSNSLGNRNRLISALTHGNLMYACSLFATSIANIVFFILPIGDGWSGLLDVFQGVLHGVLASRILFSLREADKTAGAESVAVSDMQFASAVQMSVMRNDDA</sequence>
<feature type="transmembrane region" description="Helical" evidence="1">
    <location>
        <begin position="175"/>
        <end position="200"/>
    </location>
</feature>
<dbReference type="EMBL" id="KN839892">
    <property type="protein sequence ID" value="KIJ59277.1"/>
    <property type="molecule type" value="Genomic_DNA"/>
</dbReference>
<feature type="domain" description="DUF6533" evidence="2">
    <location>
        <begin position="26"/>
        <end position="72"/>
    </location>
</feature>
<feature type="transmembrane region" description="Helical" evidence="1">
    <location>
        <begin position="127"/>
        <end position="155"/>
    </location>
</feature>
<organism evidence="3 4">
    <name type="scientific">Hydnomerulius pinastri MD-312</name>
    <dbReference type="NCBI Taxonomy" id="994086"/>
    <lineage>
        <taxon>Eukaryota</taxon>
        <taxon>Fungi</taxon>
        <taxon>Dikarya</taxon>
        <taxon>Basidiomycota</taxon>
        <taxon>Agaricomycotina</taxon>
        <taxon>Agaricomycetes</taxon>
        <taxon>Agaricomycetidae</taxon>
        <taxon>Boletales</taxon>
        <taxon>Boletales incertae sedis</taxon>
        <taxon>Leucogyrophana</taxon>
    </lineage>
</organism>
<feature type="transmembrane region" description="Helical" evidence="1">
    <location>
        <begin position="58"/>
        <end position="82"/>
    </location>
</feature>
<keyword evidence="1" id="KW-0472">Membrane</keyword>
<feature type="transmembrane region" description="Helical" evidence="1">
    <location>
        <begin position="221"/>
        <end position="242"/>
    </location>
</feature>
<evidence type="ECO:0000259" key="2">
    <source>
        <dbReference type="Pfam" id="PF20151"/>
    </source>
</evidence>
<evidence type="ECO:0000256" key="1">
    <source>
        <dbReference type="SAM" id="Phobius"/>
    </source>
</evidence>
<protein>
    <submittedName>
        <fullName evidence="3">Unplaced genomic scaffold scaffold_58, whole genome shotgun sequence</fullName>
    </submittedName>
</protein>
<gene>
    <name evidence="3" type="ORF">HYDPIDRAFT_33347</name>
</gene>
<keyword evidence="1" id="KW-0812">Transmembrane</keyword>
<dbReference type="InterPro" id="IPR045340">
    <property type="entry name" value="DUF6533"/>
</dbReference>
<feature type="transmembrane region" description="Helical" evidence="1">
    <location>
        <begin position="94"/>
        <end position="115"/>
    </location>
</feature>
<proteinExistence type="predicted"/>
<dbReference type="HOGENOM" id="CLU_035509_11_1_1"/>
<keyword evidence="1" id="KW-1133">Transmembrane helix</keyword>
<accession>A0A0C9W913</accession>
<keyword evidence="4" id="KW-1185">Reference proteome</keyword>
<evidence type="ECO:0000313" key="3">
    <source>
        <dbReference type="EMBL" id="KIJ59277.1"/>
    </source>
</evidence>